<evidence type="ECO:0000259" key="1">
    <source>
        <dbReference type="PROSITE" id="PS50983"/>
    </source>
</evidence>
<dbReference type="Pfam" id="PF01497">
    <property type="entry name" value="Peripla_BP_2"/>
    <property type="match status" value="1"/>
</dbReference>
<proteinExistence type="predicted"/>
<evidence type="ECO:0000313" key="2">
    <source>
        <dbReference type="EMBL" id="PWR71331.1"/>
    </source>
</evidence>
<protein>
    <submittedName>
        <fullName evidence="2">Iron ABC transporter substrate-binding protein</fullName>
    </submittedName>
</protein>
<accession>A0A2V2N720</accession>
<gene>
    <name evidence="2" type="ORF">DK846_10725</name>
</gene>
<reference evidence="2 3" key="1">
    <citation type="submission" date="2018-05" db="EMBL/GenBank/DDBJ databases">
        <title>Draft genome of Methanospirillum lacunae Ki8-1.</title>
        <authorList>
            <person name="Dueholm M.S."/>
            <person name="Nielsen P.H."/>
            <person name="Bakmann L.F."/>
            <person name="Otzen D.E."/>
        </authorList>
    </citation>
    <scope>NUCLEOTIDE SEQUENCE [LARGE SCALE GENOMIC DNA]</scope>
    <source>
        <strain evidence="2 3">Ki8-1</strain>
    </source>
</reference>
<dbReference type="InterPro" id="IPR002491">
    <property type="entry name" value="ABC_transptr_periplasmic_BD"/>
</dbReference>
<dbReference type="Gene3D" id="3.40.50.1980">
    <property type="entry name" value="Nitrogenase molybdenum iron protein domain"/>
    <property type="match status" value="2"/>
</dbReference>
<dbReference type="AlphaFoldDB" id="A0A2V2N720"/>
<feature type="domain" description="Fe/B12 periplasmic-binding" evidence="1">
    <location>
        <begin position="71"/>
        <end position="341"/>
    </location>
</feature>
<dbReference type="PANTHER" id="PTHR30535:SF34">
    <property type="entry name" value="MOLYBDATE-BINDING PROTEIN MOLA"/>
    <property type="match status" value="1"/>
</dbReference>
<comment type="caution">
    <text evidence="2">The sequence shown here is derived from an EMBL/GenBank/DDBJ whole genome shotgun (WGS) entry which is preliminary data.</text>
</comment>
<name>A0A2V2N720_9EURY</name>
<dbReference type="PROSITE" id="PS50983">
    <property type="entry name" value="FE_B12_PBP"/>
    <property type="match status" value="1"/>
</dbReference>
<dbReference type="Proteomes" id="UP000245657">
    <property type="component" value="Unassembled WGS sequence"/>
</dbReference>
<dbReference type="InterPro" id="IPR050902">
    <property type="entry name" value="ABC_Transporter_SBP"/>
</dbReference>
<dbReference type="PANTHER" id="PTHR30535">
    <property type="entry name" value="VITAMIN B12-BINDING PROTEIN"/>
    <property type="match status" value="1"/>
</dbReference>
<dbReference type="EMBL" id="QGMY01000008">
    <property type="protein sequence ID" value="PWR71331.1"/>
    <property type="molecule type" value="Genomic_DNA"/>
</dbReference>
<dbReference type="SUPFAM" id="SSF53807">
    <property type="entry name" value="Helical backbone' metal receptor"/>
    <property type="match status" value="1"/>
</dbReference>
<evidence type="ECO:0000313" key="3">
    <source>
        <dbReference type="Proteomes" id="UP000245657"/>
    </source>
</evidence>
<sequence length="380" mass="42451">MLNKRISMRTINSGTRRSSRLMNLSGLIILMAVIALVCIPGCCVADTGSGSTKTITDMDGRTLTIPTTLNHVLTTYPPTSNLVYMLAPEKLMGWQTSAGKNKYMKDEYKNLPVVGGWYGGLTANYETFMSMNPDAIFEGFTRTGNYQETIDERQKNLNPYPLIEVADSTDVNNYTPSVKFMGETLGGDAKTKADELNTFYTTVYNKVKDKAQTIPQDKRKKVYYAEGVDGLKTEPDNSHVQLINLCGGINVASKVAVKGGMGETPVNIEDIISWNPDVIIVREPKFYSDIYSDPNWQKIKAVQDKQVYLAPSDPLGWFDRPPCVNTVIGIPWVAKVLYPDEFKDLDITSLTKEFYSKFYHYDLTDSDVKDIMTGSGLQSY</sequence>
<keyword evidence="3" id="KW-1185">Reference proteome</keyword>
<organism evidence="2 3">
    <name type="scientific">Methanospirillum lacunae</name>
    <dbReference type="NCBI Taxonomy" id="668570"/>
    <lineage>
        <taxon>Archaea</taxon>
        <taxon>Methanobacteriati</taxon>
        <taxon>Methanobacteriota</taxon>
        <taxon>Stenosarchaea group</taxon>
        <taxon>Methanomicrobia</taxon>
        <taxon>Methanomicrobiales</taxon>
        <taxon>Methanospirillaceae</taxon>
        <taxon>Methanospirillum</taxon>
    </lineage>
</organism>
<dbReference type="Gene3D" id="1.20.58.2180">
    <property type="match status" value="1"/>
</dbReference>